<dbReference type="Proteomes" id="UP000838878">
    <property type="component" value="Chromosome 11"/>
</dbReference>
<feature type="compositionally biased region" description="Polar residues" evidence="1">
    <location>
        <begin position="1"/>
        <end position="10"/>
    </location>
</feature>
<evidence type="ECO:0000313" key="3">
    <source>
        <dbReference type="Proteomes" id="UP000838878"/>
    </source>
</evidence>
<feature type="compositionally biased region" description="Pro residues" evidence="1">
    <location>
        <begin position="13"/>
        <end position="25"/>
    </location>
</feature>
<dbReference type="AlphaFoldDB" id="A0A8J9U8W9"/>
<sequence>MIRLLSTTNTAPVSPPRPALPPSRPPARPAYYLLIKYRYNNCVGMWVITAAEEHLSTVASLPAASNMANTTMNDPIHTDATSNYLSSNP</sequence>
<feature type="region of interest" description="Disordered" evidence="1">
    <location>
        <begin position="1"/>
        <end position="25"/>
    </location>
</feature>
<protein>
    <submittedName>
        <fullName evidence="2">Uncharacterized protein</fullName>
    </submittedName>
</protein>
<dbReference type="EMBL" id="OV170231">
    <property type="protein sequence ID" value="CAH0715938.1"/>
    <property type="molecule type" value="Genomic_DNA"/>
</dbReference>
<gene>
    <name evidence="2" type="ORF">BINO364_LOCUS2798</name>
</gene>
<organism evidence="2 3">
    <name type="scientific">Brenthis ino</name>
    <name type="common">lesser marbled fritillary</name>
    <dbReference type="NCBI Taxonomy" id="405034"/>
    <lineage>
        <taxon>Eukaryota</taxon>
        <taxon>Metazoa</taxon>
        <taxon>Ecdysozoa</taxon>
        <taxon>Arthropoda</taxon>
        <taxon>Hexapoda</taxon>
        <taxon>Insecta</taxon>
        <taxon>Pterygota</taxon>
        <taxon>Neoptera</taxon>
        <taxon>Endopterygota</taxon>
        <taxon>Lepidoptera</taxon>
        <taxon>Glossata</taxon>
        <taxon>Ditrysia</taxon>
        <taxon>Papilionoidea</taxon>
        <taxon>Nymphalidae</taxon>
        <taxon>Heliconiinae</taxon>
        <taxon>Argynnini</taxon>
        <taxon>Brenthis</taxon>
    </lineage>
</organism>
<accession>A0A8J9U8W9</accession>
<proteinExistence type="predicted"/>
<evidence type="ECO:0000313" key="2">
    <source>
        <dbReference type="EMBL" id="CAH0715938.1"/>
    </source>
</evidence>
<evidence type="ECO:0000256" key="1">
    <source>
        <dbReference type="SAM" id="MobiDB-lite"/>
    </source>
</evidence>
<feature type="non-terminal residue" evidence="2">
    <location>
        <position position="89"/>
    </location>
</feature>
<reference evidence="2" key="1">
    <citation type="submission" date="2021-12" db="EMBL/GenBank/DDBJ databases">
        <authorList>
            <person name="Martin H S."/>
        </authorList>
    </citation>
    <scope>NUCLEOTIDE SEQUENCE</scope>
</reference>
<name>A0A8J9U8W9_9NEOP</name>
<keyword evidence="3" id="KW-1185">Reference proteome</keyword>